<dbReference type="Proteomes" id="UP000037558">
    <property type="component" value="Unassembled WGS sequence"/>
</dbReference>
<dbReference type="STRING" id="284581.AMD01_00915"/>
<keyword evidence="6 7" id="KW-0472">Membrane</keyword>
<evidence type="ECO:0000256" key="5">
    <source>
        <dbReference type="ARBA" id="ARBA00022989"/>
    </source>
</evidence>
<dbReference type="Gene3D" id="3.30.240.20">
    <property type="entry name" value="bsu07140 like domains"/>
    <property type="match status" value="2"/>
</dbReference>
<dbReference type="GO" id="GO:0005886">
    <property type="term" value="C:plasma membrane"/>
    <property type="evidence" value="ECO:0007669"/>
    <property type="project" value="UniProtKB-SubCell"/>
</dbReference>
<keyword evidence="5 7" id="KW-1133">Transmembrane helix</keyword>
<evidence type="ECO:0000256" key="3">
    <source>
        <dbReference type="ARBA" id="ARBA00022475"/>
    </source>
</evidence>
<sequence>MDYFRIAVELFVGFISLFLLTKLLGKMTITQITTFDFISALVLGELVGNALYDHEIGIMEILFAVIFWGVLIYFTEILTQKNIRIRTFLEGSPSIVINKGKINYKELKKNHLDINQLQHLLRSKDAFSIREVEYAILETDGTVNVLKKSAFAGLTKSDFQLKEEKIALPVTFISDGRLLSHNLRASGFDETWLKTELAKQKVRRYSDVMYAEWEDGQPLFIQTYKEQKKG</sequence>
<evidence type="ECO:0000313" key="11">
    <source>
        <dbReference type="Proteomes" id="UP000037558"/>
    </source>
</evidence>
<dbReference type="Pfam" id="PF20730">
    <property type="entry name" value="YetF_N"/>
    <property type="match status" value="1"/>
</dbReference>
<dbReference type="RefSeq" id="WP_053400086.1">
    <property type="nucleotide sequence ID" value="NZ_CP061868.1"/>
</dbReference>
<evidence type="ECO:0000256" key="2">
    <source>
        <dbReference type="ARBA" id="ARBA00006448"/>
    </source>
</evidence>
<dbReference type="PANTHER" id="PTHR34582:SF5">
    <property type="entry name" value="UPF0702 TRANSMEMBRANE PROTEIN YETF"/>
    <property type="match status" value="1"/>
</dbReference>
<dbReference type="OrthoDB" id="1076133at2"/>
<evidence type="ECO:0008006" key="12">
    <source>
        <dbReference type="Google" id="ProtNLM"/>
    </source>
</evidence>
<keyword evidence="3" id="KW-1003">Cell membrane</keyword>
<reference evidence="11" key="1">
    <citation type="submission" date="2015-08" db="EMBL/GenBank/DDBJ databases">
        <title>Fjat-14210 dsm16467.</title>
        <authorList>
            <person name="Liu B."/>
            <person name="Wang J."/>
            <person name="Zhu Y."/>
            <person name="Liu G."/>
            <person name="Chen Q."/>
            <person name="Chen Z."/>
            <person name="Lan J."/>
            <person name="Che J."/>
            <person name="Ge C."/>
            <person name="Shi H."/>
            <person name="Pan Z."/>
            <person name="Liu X."/>
        </authorList>
    </citation>
    <scope>NUCLEOTIDE SEQUENCE [LARGE SCALE GENOMIC DNA]</scope>
    <source>
        <strain evidence="11">DSM 16467</strain>
    </source>
</reference>
<evidence type="ECO:0000259" key="8">
    <source>
        <dbReference type="Pfam" id="PF04239"/>
    </source>
</evidence>
<feature type="domain" description="YetF-like N-terminal transmembrane" evidence="9">
    <location>
        <begin position="3"/>
        <end position="77"/>
    </location>
</feature>
<dbReference type="EMBL" id="LILC01000002">
    <property type="protein sequence ID" value="KOO50911.1"/>
    <property type="molecule type" value="Genomic_DNA"/>
</dbReference>
<dbReference type="PATRIC" id="fig|284581.3.peg.430"/>
<comment type="subcellular location">
    <subcellularLocation>
        <location evidence="1">Cell membrane</location>
        <topology evidence="1">Multi-pass membrane protein</topology>
    </subcellularLocation>
</comment>
<dbReference type="PANTHER" id="PTHR34582">
    <property type="entry name" value="UPF0702 TRANSMEMBRANE PROTEIN YCAP"/>
    <property type="match status" value="1"/>
</dbReference>
<proteinExistence type="inferred from homology"/>
<dbReference type="InterPro" id="IPR007353">
    <property type="entry name" value="DUF421"/>
</dbReference>
<keyword evidence="4 7" id="KW-0812">Transmembrane</keyword>
<evidence type="ECO:0000256" key="1">
    <source>
        <dbReference type="ARBA" id="ARBA00004651"/>
    </source>
</evidence>
<gene>
    <name evidence="10" type="ORF">AMD01_00915</name>
</gene>
<keyword evidence="11" id="KW-1185">Reference proteome</keyword>
<name>A0A0M0LIU2_9BACI</name>
<evidence type="ECO:0000256" key="6">
    <source>
        <dbReference type="ARBA" id="ARBA00023136"/>
    </source>
</evidence>
<evidence type="ECO:0000313" key="10">
    <source>
        <dbReference type="EMBL" id="KOO50911.1"/>
    </source>
</evidence>
<feature type="transmembrane region" description="Helical" evidence="7">
    <location>
        <begin position="6"/>
        <end position="25"/>
    </location>
</feature>
<dbReference type="Pfam" id="PF04239">
    <property type="entry name" value="DUF421"/>
    <property type="match status" value="1"/>
</dbReference>
<organism evidence="10 11">
    <name type="scientific">Priestia koreensis</name>
    <dbReference type="NCBI Taxonomy" id="284581"/>
    <lineage>
        <taxon>Bacteria</taxon>
        <taxon>Bacillati</taxon>
        <taxon>Bacillota</taxon>
        <taxon>Bacilli</taxon>
        <taxon>Bacillales</taxon>
        <taxon>Bacillaceae</taxon>
        <taxon>Priestia</taxon>
    </lineage>
</organism>
<comment type="caution">
    <text evidence="10">The sequence shown here is derived from an EMBL/GenBank/DDBJ whole genome shotgun (WGS) entry which is preliminary data.</text>
</comment>
<dbReference type="InterPro" id="IPR048454">
    <property type="entry name" value="YetF_N"/>
</dbReference>
<protein>
    <recommendedName>
        <fullName evidence="12">DUF421 domain-containing protein</fullName>
    </recommendedName>
</protein>
<evidence type="ECO:0000256" key="4">
    <source>
        <dbReference type="ARBA" id="ARBA00022692"/>
    </source>
</evidence>
<dbReference type="AlphaFoldDB" id="A0A0M0LIU2"/>
<accession>A0A0M0LIU2</accession>
<feature type="transmembrane region" description="Helical" evidence="7">
    <location>
        <begin position="58"/>
        <end position="78"/>
    </location>
</feature>
<comment type="similarity">
    <text evidence="2">Belongs to the UPF0702 family.</text>
</comment>
<evidence type="ECO:0000259" key="9">
    <source>
        <dbReference type="Pfam" id="PF20730"/>
    </source>
</evidence>
<dbReference type="InterPro" id="IPR023090">
    <property type="entry name" value="UPF0702_alpha/beta_dom_sf"/>
</dbReference>
<evidence type="ECO:0000256" key="7">
    <source>
        <dbReference type="SAM" id="Phobius"/>
    </source>
</evidence>
<feature type="domain" description="YetF C-terminal" evidence="8">
    <location>
        <begin position="80"/>
        <end position="214"/>
    </location>
</feature>